<organism evidence="5">
    <name type="scientific">Tortanus forcipatus</name>
    <dbReference type="NCBI Taxonomy" id="197020"/>
    <lineage>
        <taxon>Eukaryota</taxon>
        <taxon>Metazoa</taxon>
        <taxon>Ecdysozoa</taxon>
        <taxon>Arthropoda</taxon>
        <taxon>Crustacea</taxon>
        <taxon>Multicrustacea</taxon>
        <taxon>Hexanauplia</taxon>
        <taxon>Copepoda</taxon>
        <taxon>Calanoida</taxon>
        <taxon>Tortanidae</taxon>
        <taxon>Tortanus</taxon>
    </lineage>
</organism>
<evidence type="ECO:0000256" key="2">
    <source>
        <dbReference type="ARBA" id="ARBA00023180"/>
    </source>
</evidence>
<dbReference type="EMBL" id="KT755414">
    <property type="protein sequence ID" value="ALS05248.1"/>
    <property type="molecule type" value="mRNA"/>
</dbReference>
<keyword evidence="2" id="KW-0325">Glycoprotein</keyword>
<evidence type="ECO:0000256" key="3">
    <source>
        <dbReference type="SAM" id="SignalP"/>
    </source>
</evidence>
<dbReference type="AlphaFoldDB" id="A0A0U2T948"/>
<evidence type="ECO:0000313" key="5">
    <source>
        <dbReference type="EMBL" id="ALS05248.1"/>
    </source>
</evidence>
<sequence length="202" mass="22376">MIPSSAVVLLSTCLSLGLTNLNLDTEVGNSLTEEEYKMTMGKGYIFFEILEPEDLAYTYKSNPASFAPGWNETMMRIPLVPTDPACGCGYIRNQEDIEGRIALIDRGDCSFVSKVVRAEEAGARGVIITDQDAENDELYISMVDDTTERKVNIPAAFLLGKNGQIIKSVLRKMSVQYALINVPVNISSIPIHKLDQPPWLVW</sequence>
<dbReference type="InterPro" id="IPR046450">
    <property type="entry name" value="PA_dom_sf"/>
</dbReference>
<dbReference type="Pfam" id="PF02225">
    <property type="entry name" value="PA"/>
    <property type="match status" value="1"/>
</dbReference>
<dbReference type="PANTHER" id="PTHR22702">
    <property type="entry name" value="PROTEASE-ASSOCIATED DOMAIN-CONTAINING PROTEIN"/>
    <property type="match status" value="1"/>
</dbReference>
<evidence type="ECO:0000259" key="4">
    <source>
        <dbReference type="Pfam" id="PF02225"/>
    </source>
</evidence>
<dbReference type="InterPro" id="IPR003137">
    <property type="entry name" value="PA_domain"/>
</dbReference>
<dbReference type="SUPFAM" id="SSF52025">
    <property type="entry name" value="PA domain"/>
    <property type="match status" value="1"/>
</dbReference>
<keyword evidence="1 3" id="KW-0732">Signal</keyword>
<accession>A0A0U2T948</accession>
<protein>
    <submittedName>
        <fullName evidence="5">Pradc1-like isoform 2</fullName>
    </submittedName>
</protein>
<feature type="chain" id="PRO_5006832341" evidence="3">
    <location>
        <begin position="20"/>
        <end position="202"/>
    </location>
</feature>
<dbReference type="PANTHER" id="PTHR22702:SF1">
    <property type="entry name" value="PROTEASE-ASSOCIATED DOMAIN-CONTAINING PROTEIN 1"/>
    <property type="match status" value="1"/>
</dbReference>
<reference evidence="5" key="1">
    <citation type="journal article" date="2015" name="Sci. Rep.">
        <title>Spliced leader RNA trans-splicing discovered in copepods.</title>
        <authorList>
            <person name="Yang F."/>
            <person name="Xu D."/>
            <person name="Zhuang Y."/>
            <person name="Yi X."/>
            <person name="Huang Y."/>
            <person name="Chen H."/>
            <person name="Lin S."/>
            <person name="Campbell D.A."/>
            <person name="Sturm N.R."/>
            <person name="Liu G."/>
            <person name="Zhang H."/>
        </authorList>
    </citation>
    <scope>NUCLEOTIDE SEQUENCE</scope>
</reference>
<proteinExistence type="evidence at transcript level"/>
<feature type="signal peptide" evidence="3">
    <location>
        <begin position="1"/>
        <end position="19"/>
    </location>
</feature>
<dbReference type="Gene3D" id="3.50.30.30">
    <property type="match status" value="1"/>
</dbReference>
<evidence type="ECO:0000256" key="1">
    <source>
        <dbReference type="ARBA" id="ARBA00022729"/>
    </source>
</evidence>
<feature type="domain" description="PA" evidence="4">
    <location>
        <begin position="78"/>
        <end position="165"/>
    </location>
</feature>
<name>A0A0U2T948_9MAXI</name>